<keyword evidence="2" id="KW-0812">Transmembrane</keyword>
<feature type="transmembrane region" description="Helical" evidence="2">
    <location>
        <begin position="166"/>
        <end position="188"/>
    </location>
</feature>
<dbReference type="EMBL" id="SLWS01000001">
    <property type="protein sequence ID" value="TCO64559.1"/>
    <property type="molecule type" value="Genomic_DNA"/>
</dbReference>
<gene>
    <name evidence="4" type="ORF">EV192_101335</name>
</gene>
<dbReference type="AlphaFoldDB" id="A0A4R2K438"/>
<sequence length="302" mass="32505">MTRPARVRWVASPPPGAPRRGPREHRSRPYLGPPRYPAPPRWGFPSLAWRWPRSVPGTGAGSHAVPPIERVRVLAKHTVGMLGLLAVLAVISAGAEMWRYVLLARSRFGALSSGVVGASDAFVYTAASLALAVGCLAIALTVWWLSVSRLAATEVCGYAPARPTRSFFVGLLVPVVNLVVAGSVLAELEHMAQQGDRDARPRPSRLVRWWWAVWVANGLCMAVAVVWRFRGGVQAQADLVVLSAVTDLVGAAVAVLTVLVIRRLVRLLAPIDPSAVTLMRVVKVTDAPAPPLRATRAWGSTR</sequence>
<keyword evidence="2" id="KW-1133">Transmembrane helix</keyword>
<accession>A0A4R2K438</accession>
<dbReference type="RefSeq" id="WP_132110390.1">
    <property type="nucleotide sequence ID" value="NZ_SLWS01000001.1"/>
</dbReference>
<keyword evidence="5" id="KW-1185">Reference proteome</keyword>
<dbReference type="OrthoDB" id="3689403at2"/>
<dbReference type="Proteomes" id="UP000295680">
    <property type="component" value="Unassembled WGS sequence"/>
</dbReference>
<evidence type="ECO:0000313" key="4">
    <source>
        <dbReference type="EMBL" id="TCO64559.1"/>
    </source>
</evidence>
<reference evidence="4 5" key="1">
    <citation type="submission" date="2019-03" db="EMBL/GenBank/DDBJ databases">
        <title>Genomic Encyclopedia of Type Strains, Phase IV (KMG-IV): sequencing the most valuable type-strain genomes for metagenomic binning, comparative biology and taxonomic classification.</title>
        <authorList>
            <person name="Goeker M."/>
        </authorList>
    </citation>
    <scope>NUCLEOTIDE SEQUENCE [LARGE SCALE GENOMIC DNA]</scope>
    <source>
        <strain evidence="4 5">DSM 45934</strain>
    </source>
</reference>
<protein>
    <submittedName>
        <fullName evidence="4">Uncharacterized protein DUF4328</fullName>
    </submittedName>
</protein>
<name>A0A4R2K438_9PSEU</name>
<evidence type="ECO:0000256" key="1">
    <source>
        <dbReference type="SAM" id="MobiDB-lite"/>
    </source>
</evidence>
<feature type="transmembrane region" description="Helical" evidence="2">
    <location>
        <begin position="209"/>
        <end position="227"/>
    </location>
</feature>
<feature type="domain" description="DUF4328" evidence="3">
    <location>
        <begin position="110"/>
        <end position="264"/>
    </location>
</feature>
<comment type="caution">
    <text evidence="4">The sequence shown here is derived from an EMBL/GenBank/DDBJ whole genome shotgun (WGS) entry which is preliminary data.</text>
</comment>
<proteinExistence type="predicted"/>
<feature type="region of interest" description="Disordered" evidence="1">
    <location>
        <begin position="1"/>
        <end position="32"/>
    </location>
</feature>
<feature type="transmembrane region" description="Helical" evidence="2">
    <location>
        <begin position="79"/>
        <end position="101"/>
    </location>
</feature>
<dbReference type="Pfam" id="PF14219">
    <property type="entry name" value="DUF4328"/>
    <property type="match status" value="1"/>
</dbReference>
<organism evidence="4 5">
    <name type="scientific">Actinocrispum wychmicini</name>
    <dbReference type="NCBI Taxonomy" id="1213861"/>
    <lineage>
        <taxon>Bacteria</taxon>
        <taxon>Bacillati</taxon>
        <taxon>Actinomycetota</taxon>
        <taxon>Actinomycetes</taxon>
        <taxon>Pseudonocardiales</taxon>
        <taxon>Pseudonocardiaceae</taxon>
        <taxon>Actinocrispum</taxon>
    </lineage>
</organism>
<dbReference type="InterPro" id="IPR025565">
    <property type="entry name" value="DUF4328"/>
</dbReference>
<evidence type="ECO:0000256" key="2">
    <source>
        <dbReference type="SAM" id="Phobius"/>
    </source>
</evidence>
<keyword evidence="2" id="KW-0472">Membrane</keyword>
<feature type="transmembrane region" description="Helical" evidence="2">
    <location>
        <begin position="239"/>
        <end position="261"/>
    </location>
</feature>
<evidence type="ECO:0000313" key="5">
    <source>
        <dbReference type="Proteomes" id="UP000295680"/>
    </source>
</evidence>
<feature type="transmembrane region" description="Helical" evidence="2">
    <location>
        <begin position="122"/>
        <end position="146"/>
    </location>
</feature>
<evidence type="ECO:0000259" key="3">
    <source>
        <dbReference type="Pfam" id="PF14219"/>
    </source>
</evidence>